<proteinExistence type="inferred from homology"/>
<dbReference type="GO" id="GO:0006457">
    <property type="term" value="P:protein folding"/>
    <property type="evidence" value="ECO:0007669"/>
    <property type="project" value="InterPro"/>
</dbReference>
<evidence type="ECO:0000256" key="3">
    <source>
        <dbReference type="HAMAP-Rule" id="MF_01151"/>
    </source>
</evidence>
<dbReference type="InterPro" id="IPR000740">
    <property type="entry name" value="GrpE"/>
</dbReference>
<dbReference type="PANTHER" id="PTHR21237:SF23">
    <property type="entry name" value="GRPE PROTEIN HOMOLOG, MITOCHONDRIAL"/>
    <property type="match status" value="1"/>
</dbReference>
<dbReference type="GO" id="GO:0051082">
    <property type="term" value="F:unfolded protein binding"/>
    <property type="evidence" value="ECO:0007669"/>
    <property type="project" value="TreeGrafter"/>
</dbReference>
<dbReference type="HAMAP" id="MF_01151">
    <property type="entry name" value="GrpE"/>
    <property type="match status" value="1"/>
</dbReference>
<comment type="similarity">
    <text evidence="1 3 4">Belongs to the GrpE family.</text>
</comment>
<comment type="caution">
    <text evidence="5">The sequence shown here is derived from an EMBL/GenBank/DDBJ whole genome shotgun (WGS) entry which is preliminary data.</text>
</comment>
<reference evidence="6" key="1">
    <citation type="submission" date="2017-09" db="EMBL/GenBank/DDBJ databases">
        <title>Depth-based differentiation of microbial function through sediment-hosted aquifers and enrichment of novel symbionts in the deep terrestrial subsurface.</title>
        <authorList>
            <person name="Probst A.J."/>
            <person name="Ladd B."/>
            <person name="Jarett J.K."/>
            <person name="Geller-Mcgrath D.E."/>
            <person name="Sieber C.M.K."/>
            <person name="Emerson J.B."/>
            <person name="Anantharaman K."/>
            <person name="Thomas B.C."/>
            <person name="Malmstrom R."/>
            <person name="Stieglmeier M."/>
            <person name="Klingl A."/>
            <person name="Woyke T."/>
            <person name="Ryan C.M."/>
            <person name="Banfield J.F."/>
        </authorList>
    </citation>
    <scope>NUCLEOTIDE SEQUENCE [LARGE SCALE GENOMIC DNA]</scope>
</reference>
<dbReference type="AlphaFoldDB" id="A0A2H0W2J2"/>
<name>A0A2H0W2J2_9BACT</name>
<sequence length="162" mass="18564">MSKKTEAKPKPNKVQELEAKCNEYLDGWKRAQADYQNLQKQVVKEKSQTIKFAQREIIEELLSVYDNFKMAVGHIPHHQEAEDWVIGIRHILKQLKSILENAAVHEILTVGEKFNPEVHEAVEQVATDEQHDGLVVEEVKPGYKMHGQVIQVAKVKVGVHKK</sequence>
<comment type="subunit">
    <text evidence="3">Homodimer.</text>
</comment>
<dbReference type="GO" id="GO:0051087">
    <property type="term" value="F:protein-folding chaperone binding"/>
    <property type="evidence" value="ECO:0007669"/>
    <property type="project" value="InterPro"/>
</dbReference>
<dbReference type="CDD" id="cd00446">
    <property type="entry name" value="GrpE"/>
    <property type="match status" value="1"/>
</dbReference>
<protein>
    <recommendedName>
        <fullName evidence="3">Protein GrpE</fullName>
    </recommendedName>
    <alternativeName>
        <fullName evidence="3">HSP-70 cofactor</fullName>
    </alternativeName>
</protein>
<accession>A0A2H0W2J2</accession>
<dbReference type="Gene3D" id="2.30.22.10">
    <property type="entry name" value="Head domain of nucleotide exchange factor GrpE"/>
    <property type="match status" value="1"/>
</dbReference>
<dbReference type="PANTHER" id="PTHR21237">
    <property type="entry name" value="GRPE PROTEIN"/>
    <property type="match status" value="1"/>
</dbReference>
<gene>
    <name evidence="3 5" type="primary">grpE</name>
    <name evidence="5" type="ORF">COT81_00180</name>
</gene>
<dbReference type="Proteomes" id="UP000230935">
    <property type="component" value="Unassembled WGS sequence"/>
</dbReference>
<comment type="function">
    <text evidence="3">Participates actively in the response to hyperosmotic and heat shock by preventing the aggregation of stress-denatured proteins, in association with DnaK and GrpE. It is the nucleotide exchange factor for DnaK and may function as a thermosensor. Unfolded proteins bind initially to DnaJ; upon interaction with the DnaJ-bound protein, DnaK hydrolyzes its bound ATP, resulting in the formation of a stable complex. GrpE releases ADP from DnaK; ATP binding to DnaK triggers the release of the substrate protein, thus completing the reaction cycle. Several rounds of ATP-dependent interactions between DnaJ, DnaK and GrpE are required for fully efficient folding.</text>
</comment>
<evidence type="ECO:0000313" key="5">
    <source>
        <dbReference type="EMBL" id="PIS05568.1"/>
    </source>
</evidence>
<organism evidence="5 6">
    <name type="scientific">Candidatus Buchananbacteria bacterium CG10_big_fil_rev_8_21_14_0_10_42_9</name>
    <dbReference type="NCBI Taxonomy" id="1974526"/>
    <lineage>
        <taxon>Bacteria</taxon>
        <taxon>Candidatus Buchananiibacteriota</taxon>
    </lineage>
</organism>
<dbReference type="GO" id="GO:0005737">
    <property type="term" value="C:cytoplasm"/>
    <property type="evidence" value="ECO:0007669"/>
    <property type="project" value="UniProtKB-SubCell"/>
</dbReference>
<keyword evidence="3" id="KW-0963">Cytoplasm</keyword>
<evidence type="ECO:0000256" key="1">
    <source>
        <dbReference type="ARBA" id="ARBA00009054"/>
    </source>
</evidence>
<keyword evidence="3" id="KW-0346">Stress response</keyword>
<evidence type="ECO:0000256" key="4">
    <source>
        <dbReference type="RuleBase" id="RU004478"/>
    </source>
</evidence>
<dbReference type="SUPFAM" id="SSF51064">
    <property type="entry name" value="Head domain of nucleotide exchange factor GrpE"/>
    <property type="match status" value="1"/>
</dbReference>
<dbReference type="GO" id="GO:0000774">
    <property type="term" value="F:adenyl-nucleotide exchange factor activity"/>
    <property type="evidence" value="ECO:0007669"/>
    <property type="project" value="InterPro"/>
</dbReference>
<dbReference type="Pfam" id="PF01025">
    <property type="entry name" value="GrpE"/>
    <property type="match status" value="1"/>
</dbReference>
<dbReference type="SUPFAM" id="SSF58014">
    <property type="entry name" value="Coiled-coil domain of nucleotide exchange factor GrpE"/>
    <property type="match status" value="1"/>
</dbReference>
<dbReference type="EMBL" id="PEZZ01000002">
    <property type="protein sequence ID" value="PIS05568.1"/>
    <property type="molecule type" value="Genomic_DNA"/>
</dbReference>
<dbReference type="GO" id="GO:0042803">
    <property type="term" value="F:protein homodimerization activity"/>
    <property type="evidence" value="ECO:0007669"/>
    <property type="project" value="InterPro"/>
</dbReference>
<evidence type="ECO:0000256" key="2">
    <source>
        <dbReference type="ARBA" id="ARBA00023186"/>
    </source>
</evidence>
<dbReference type="InterPro" id="IPR013805">
    <property type="entry name" value="GrpE_CC"/>
</dbReference>
<keyword evidence="2 3" id="KW-0143">Chaperone</keyword>
<dbReference type="PRINTS" id="PR00773">
    <property type="entry name" value="GRPEPROTEIN"/>
</dbReference>
<comment type="subcellular location">
    <subcellularLocation>
        <location evidence="3">Cytoplasm</location>
    </subcellularLocation>
</comment>
<dbReference type="InterPro" id="IPR009012">
    <property type="entry name" value="GrpE_head"/>
</dbReference>
<evidence type="ECO:0000313" key="6">
    <source>
        <dbReference type="Proteomes" id="UP000230935"/>
    </source>
</evidence>
<dbReference type="Gene3D" id="3.90.20.20">
    <property type="match status" value="1"/>
</dbReference>